<feature type="compositionally biased region" description="Polar residues" evidence="1">
    <location>
        <begin position="1"/>
        <end position="10"/>
    </location>
</feature>
<proteinExistence type="predicted"/>
<accession>A0A9Q1GB95</accession>
<sequence length="100" mass="10475">MRTILMSASFNARKRNDTKESFIRSAASGRERSDPDPGGAGRGGAGPGPSPAVGQGHGRGDAGLRLSLPLKLISSAGKRRRGCSRKHGRTSSSRMSLRNS</sequence>
<keyword evidence="3" id="KW-1185">Reference proteome</keyword>
<feature type="compositionally biased region" description="Gly residues" evidence="1">
    <location>
        <begin position="38"/>
        <end position="47"/>
    </location>
</feature>
<name>A0A9Q1GB95_SYNKA</name>
<feature type="compositionally biased region" description="Basic residues" evidence="1">
    <location>
        <begin position="77"/>
        <end position="89"/>
    </location>
</feature>
<organism evidence="2 3">
    <name type="scientific">Synaphobranchus kaupii</name>
    <name type="common">Kaup's arrowtooth eel</name>
    <dbReference type="NCBI Taxonomy" id="118154"/>
    <lineage>
        <taxon>Eukaryota</taxon>
        <taxon>Metazoa</taxon>
        <taxon>Chordata</taxon>
        <taxon>Craniata</taxon>
        <taxon>Vertebrata</taxon>
        <taxon>Euteleostomi</taxon>
        <taxon>Actinopterygii</taxon>
        <taxon>Neopterygii</taxon>
        <taxon>Teleostei</taxon>
        <taxon>Anguilliformes</taxon>
        <taxon>Synaphobranchidae</taxon>
        <taxon>Synaphobranchus</taxon>
    </lineage>
</organism>
<evidence type="ECO:0000256" key="1">
    <source>
        <dbReference type="SAM" id="MobiDB-lite"/>
    </source>
</evidence>
<gene>
    <name evidence="2" type="ORF">SKAU_G00017680</name>
</gene>
<comment type="caution">
    <text evidence="2">The sequence shown here is derived from an EMBL/GenBank/DDBJ whole genome shotgun (WGS) entry which is preliminary data.</text>
</comment>
<feature type="compositionally biased region" description="Polar residues" evidence="1">
    <location>
        <begin position="90"/>
        <end position="100"/>
    </location>
</feature>
<dbReference type="Proteomes" id="UP001152622">
    <property type="component" value="Chromosome 1"/>
</dbReference>
<protein>
    <submittedName>
        <fullName evidence="2">Uncharacterized protein</fullName>
    </submittedName>
</protein>
<reference evidence="2" key="1">
    <citation type="journal article" date="2023" name="Science">
        <title>Genome structures resolve the early diversification of teleost fishes.</title>
        <authorList>
            <person name="Parey E."/>
            <person name="Louis A."/>
            <person name="Montfort J."/>
            <person name="Bouchez O."/>
            <person name="Roques C."/>
            <person name="Iampietro C."/>
            <person name="Lluch J."/>
            <person name="Castinel A."/>
            <person name="Donnadieu C."/>
            <person name="Desvignes T."/>
            <person name="Floi Bucao C."/>
            <person name="Jouanno E."/>
            <person name="Wen M."/>
            <person name="Mejri S."/>
            <person name="Dirks R."/>
            <person name="Jansen H."/>
            <person name="Henkel C."/>
            <person name="Chen W.J."/>
            <person name="Zahm M."/>
            <person name="Cabau C."/>
            <person name="Klopp C."/>
            <person name="Thompson A.W."/>
            <person name="Robinson-Rechavi M."/>
            <person name="Braasch I."/>
            <person name="Lecointre G."/>
            <person name="Bobe J."/>
            <person name="Postlethwait J.H."/>
            <person name="Berthelot C."/>
            <person name="Roest Crollius H."/>
            <person name="Guiguen Y."/>
        </authorList>
    </citation>
    <scope>NUCLEOTIDE SEQUENCE</scope>
    <source>
        <strain evidence="2">WJC10195</strain>
    </source>
</reference>
<dbReference type="EMBL" id="JAINUF010000001">
    <property type="protein sequence ID" value="KAJ8380990.1"/>
    <property type="molecule type" value="Genomic_DNA"/>
</dbReference>
<dbReference type="AlphaFoldDB" id="A0A9Q1GB95"/>
<feature type="region of interest" description="Disordered" evidence="1">
    <location>
        <begin position="1"/>
        <end position="100"/>
    </location>
</feature>
<evidence type="ECO:0000313" key="3">
    <source>
        <dbReference type="Proteomes" id="UP001152622"/>
    </source>
</evidence>
<evidence type="ECO:0000313" key="2">
    <source>
        <dbReference type="EMBL" id="KAJ8380990.1"/>
    </source>
</evidence>